<feature type="compositionally biased region" description="Basic and acidic residues" evidence="1">
    <location>
        <begin position="12"/>
        <end position="44"/>
    </location>
</feature>
<proteinExistence type="predicted"/>
<keyword evidence="3" id="KW-1185">Reference proteome</keyword>
<feature type="non-terminal residue" evidence="2">
    <location>
        <position position="1"/>
    </location>
</feature>
<feature type="region of interest" description="Disordered" evidence="1">
    <location>
        <begin position="1"/>
        <end position="58"/>
    </location>
</feature>
<evidence type="ECO:0000256" key="1">
    <source>
        <dbReference type="SAM" id="MobiDB-lite"/>
    </source>
</evidence>
<reference evidence="2" key="1">
    <citation type="journal article" date="2023" name="G3 (Bethesda)">
        <title>A reference genome for the long-term kleptoplast-retaining sea slug Elysia crispata morphotype clarki.</title>
        <authorList>
            <person name="Eastman K.E."/>
            <person name="Pendleton A.L."/>
            <person name="Shaikh M.A."/>
            <person name="Suttiyut T."/>
            <person name="Ogas R."/>
            <person name="Tomko P."/>
            <person name="Gavelis G."/>
            <person name="Widhalm J.R."/>
            <person name="Wisecaver J.H."/>
        </authorList>
    </citation>
    <scope>NUCLEOTIDE SEQUENCE</scope>
    <source>
        <strain evidence="2">ECLA1</strain>
    </source>
</reference>
<evidence type="ECO:0000313" key="2">
    <source>
        <dbReference type="EMBL" id="KAK3781605.1"/>
    </source>
</evidence>
<dbReference type="AlphaFoldDB" id="A0AAE1DTC7"/>
<dbReference type="EMBL" id="JAWDGP010002617">
    <property type="protein sequence ID" value="KAK3781605.1"/>
    <property type="molecule type" value="Genomic_DNA"/>
</dbReference>
<gene>
    <name evidence="2" type="ORF">RRG08_043967</name>
</gene>
<comment type="caution">
    <text evidence="2">The sequence shown here is derived from an EMBL/GenBank/DDBJ whole genome shotgun (WGS) entry which is preliminary data.</text>
</comment>
<dbReference type="Proteomes" id="UP001283361">
    <property type="component" value="Unassembled WGS sequence"/>
</dbReference>
<name>A0AAE1DTC7_9GAST</name>
<accession>A0AAE1DTC7</accession>
<protein>
    <submittedName>
        <fullName evidence="2">Uncharacterized protein</fullName>
    </submittedName>
</protein>
<sequence length="58" mass="6479">YASGMSDLFDTPVDHGKRPDSSTSITKERRPCHMLKRRTDRDGCVSDMPDELRGAGLI</sequence>
<organism evidence="2 3">
    <name type="scientific">Elysia crispata</name>
    <name type="common">lettuce slug</name>
    <dbReference type="NCBI Taxonomy" id="231223"/>
    <lineage>
        <taxon>Eukaryota</taxon>
        <taxon>Metazoa</taxon>
        <taxon>Spiralia</taxon>
        <taxon>Lophotrochozoa</taxon>
        <taxon>Mollusca</taxon>
        <taxon>Gastropoda</taxon>
        <taxon>Heterobranchia</taxon>
        <taxon>Euthyneura</taxon>
        <taxon>Panpulmonata</taxon>
        <taxon>Sacoglossa</taxon>
        <taxon>Placobranchoidea</taxon>
        <taxon>Plakobranchidae</taxon>
        <taxon>Elysia</taxon>
    </lineage>
</organism>
<evidence type="ECO:0000313" key="3">
    <source>
        <dbReference type="Proteomes" id="UP001283361"/>
    </source>
</evidence>